<dbReference type="CDD" id="cd06445">
    <property type="entry name" value="ATase"/>
    <property type="match status" value="1"/>
</dbReference>
<sequence length="119" mass="12727">MGRVDGEELIDRVLLAADLVPRGRVVSYGDLAELVGTTARMVGRIMARHGHDVCWWRVVNASGHLPPALLGRAAPHWAEEGTRRNAAGTACRMSVARADLAALGERYRGELAAAGDGTR</sequence>
<dbReference type="InterPro" id="IPR014048">
    <property type="entry name" value="MethylDNA_cys_MeTrfase_DNA-bd"/>
</dbReference>
<feature type="domain" description="Methylated-DNA-[protein]-cysteine S-methyltransferase DNA binding" evidence="2">
    <location>
        <begin position="11"/>
        <end position="67"/>
    </location>
</feature>
<accession>A0ABM6FP98</accession>
<evidence type="ECO:0000313" key="3">
    <source>
        <dbReference type="EMBL" id="AOZ48049.1"/>
    </source>
</evidence>
<dbReference type="GO" id="GO:0032259">
    <property type="term" value="P:methylation"/>
    <property type="evidence" value="ECO:0007669"/>
    <property type="project" value="UniProtKB-KW"/>
</dbReference>
<dbReference type="InterPro" id="IPR036217">
    <property type="entry name" value="MethylDNA_cys_MeTrfase_DNAb"/>
</dbReference>
<evidence type="ECO:0000313" key="4">
    <source>
        <dbReference type="Proteomes" id="UP000178666"/>
    </source>
</evidence>
<keyword evidence="3" id="KW-0808">Transferase</keyword>
<gene>
    <name evidence="3" type="ORF">A8L58_01040</name>
</gene>
<organism evidence="3 4">
    <name type="scientific">Acidipropionibacterium acidipropionici</name>
    <dbReference type="NCBI Taxonomy" id="1748"/>
    <lineage>
        <taxon>Bacteria</taxon>
        <taxon>Bacillati</taxon>
        <taxon>Actinomycetota</taxon>
        <taxon>Actinomycetes</taxon>
        <taxon>Propionibacteriales</taxon>
        <taxon>Propionibacteriaceae</taxon>
        <taxon>Acidipropionibacterium</taxon>
    </lineage>
</organism>
<keyword evidence="3" id="KW-0489">Methyltransferase</keyword>
<reference evidence="3 4" key="1">
    <citation type="journal article" date="2016" name="Plant Dis.">
        <title>Improved production of propionic acid using genome shuffling.</title>
        <authorList>
            <person name="Luna-Flores C.H."/>
            <person name="Palfreyman R.W."/>
            <person name="Kromer J.O."/>
            <person name="Nielsen L.K."/>
            <person name="Marcellin E."/>
        </authorList>
    </citation>
    <scope>NUCLEOTIDE SEQUENCE [LARGE SCALE GENOMIC DNA]</scope>
    <source>
        <strain evidence="3 4">F3E8</strain>
    </source>
</reference>
<proteinExistence type="predicted"/>
<dbReference type="PANTHER" id="PTHR42942">
    <property type="entry name" value="6-O-METHYLGUANINE DNA METHYLTRANSFERASE"/>
    <property type="match status" value="1"/>
</dbReference>
<name>A0ABM6FP98_9ACTN</name>
<dbReference type="Pfam" id="PF01035">
    <property type="entry name" value="DNA_binding_1"/>
    <property type="match status" value="1"/>
</dbReference>
<dbReference type="Gene3D" id="1.10.10.10">
    <property type="entry name" value="Winged helix-like DNA-binding domain superfamily/Winged helix DNA-binding domain"/>
    <property type="match status" value="1"/>
</dbReference>
<dbReference type="PANTHER" id="PTHR42942:SF1">
    <property type="entry name" value="ALKYLTRANSFERASE-LIKE PROTEIN 1"/>
    <property type="match status" value="1"/>
</dbReference>
<keyword evidence="1" id="KW-0227">DNA damage</keyword>
<evidence type="ECO:0000259" key="2">
    <source>
        <dbReference type="Pfam" id="PF01035"/>
    </source>
</evidence>
<dbReference type="GO" id="GO:0008168">
    <property type="term" value="F:methyltransferase activity"/>
    <property type="evidence" value="ECO:0007669"/>
    <property type="project" value="UniProtKB-KW"/>
</dbReference>
<dbReference type="InterPro" id="IPR036388">
    <property type="entry name" value="WH-like_DNA-bd_sf"/>
</dbReference>
<dbReference type="Proteomes" id="UP000178666">
    <property type="component" value="Chromosome"/>
</dbReference>
<evidence type="ECO:0000256" key="1">
    <source>
        <dbReference type="ARBA" id="ARBA00022763"/>
    </source>
</evidence>
<dbReference type="SUPFAM" id="SSF46767">
    <property type="entry name" value="Methylated DNA-protein cysteine methyltransferase, C-terminal domain"/>
    <property type="match status" value="1"/>
</dbReference>
<keyword evidence="4" id="KW-1185">Reference proteome</keyword>
<dbReference type="InterPro" id="IPR052520">
    <property type="entry name" value="ATL_DNA_repair"/>
</dbReference>
<dbReference type="RefSeq" id="WP_071001162.1">
    <property type="nucleotide sequence ID" value="NZ_CP014352.1"/>
</dbReference>
<protein>
    <submittedName>
        <fullName evidence="3">Cysteine methyltransferase</fullName>
    </submittedName>
</protein>
<dbReference type="EMBL" id="CP015970">
    <property type="protein sequence ID" value="AOZ48049.1"/>
    <property type="molecule type" value="Genomic_DNA"/>
</dbReference>